<dbReference type="GO" id="GO:0046526">
    <property type="term" value="F:D-xylulose reductase activity"/>
    <property type="evidence" value="ECO:0007669"/>
    <property type="project" value="UniProtKB-EC"/>
</dbReference>
<dbReference type="InterPro" id="IPR020843">
    <property type="entry name" value="ER"/>
</dbReference>
<dbReference type="InterPro" id="IPR036291">
    <property type="entry name" value="NAD(P)-bd_dom_sf"/>
</dbReference>
<dbReference type="Pfam" id="PF08240">
    <property type="entry name" value="ADH_N"/>
    <property type="match status" value="1"/>
</dbReference>
<accession>A0A1V6U199</accession>
<dbReference type="GO" id="GO:0006062">
    <property type="term" value="P:sorbitol catabolic process"/>
    <property type="evidence" value="ECO:0007669"/>
    <property type="project" value="TreeGrafter"/>
</dbReference>
<comment type="catalytic activity">
    <reaction evidence="11">
        <text>xylitol + NAD(+) = D-xylulose + NADH + H(+)</text>
        <dbReference type="Rhea" id="RHEA:20433"/>
        <dbReference type="ChEBI" id="CHEBI:15378"/>
        <dbReference type="ChEBI" id="CHEBI:17140"/>
        <dbReference type="ChEBI" id="CHEBI:17151"/>
        <dbReference type="ChEBI" id="CHEBI:57540"/>
        <dbReference type="ChEBI" id="CHEBI:57945"/>
        <dbReference type="EC" id="1.1.1.9"/>
    </reaction>
</comment>
<dbReference type="GO" id="GO:0042732">
    <property type="term" value="P:D-xylose metabolic process"/>
    <property type="evidence" value="ECO:0007669"/>
    <property type="project" value="UniProtKB-UniRule"/>
</dbReference>
<evidence type="ECO:0000256" key="6">
    <source>
        <dbReference type="ARBA" id="ARBA00023027"/>
    </source>
</evidence>
<evidence type="ECO:0000256" key="11">
    <source>
        <dbReference type="RuleBase" id="RU369026"/>
    </source>
</evidence>
<dbReference type="InterPro" id="IPR013154">
    <property type="entry name" value="ADH-like_N"/>
</dbReference>
<evidence type="ECO:0000256" key="10">
    <source>
        <dbReference type="RuleBase" id="RU361277"/>
    </source>
</evidence>
<dbReference type="Gene3D" id="3.90.180.10">
    <property type="entry name" value="Medium-chain alcohol dehydrogenases, catalytic domain"/>
    <property type="match status" value="1"/>
</dbReference>
<proteinExistence type="inferred from homology"/>
<dbReference type="STRING" id="303698.A0A1V6U199"/>
<keyword evidence="14" id="KW-1185">Reference proteome</keyword>
<evidence type="ECO:0000313" key="13">
    <source>
        <dbReference type="EMBL" id="OQE31869.1"/>
    </source>
</evidence>
<evidence type="ECO:0000256" key="9">
    <source>
        <dbReference type="ARBA" id="ARBA00026119"/>
    </source>
</evidence>
<comment type="similarity">
    <text evidence="1 10">Belongs to the zinc-containing alcohol dehydrogenase family.</text>
</comment>
<dbReference type="InterPro" id="IPR013149">
    <property type="entry name" value="ADH-like_C"/>
</dbReference>
<dbReference type="PROSITE" id="PS00059">
    <property type="entry name" value="ADH_ZINC"/>
    <property type="match status" value="1"/>
</dbReference>
<evidence type="ECO:0000256" key="4">
    <source>
        <dbReference type="ARBA" id="ARBA00022833"/>
    </source>
</evidence>
<dbReference type="SUPFAM" id="SSF50129">
    <property type="entry name" value="GroES-like"/>
    <property type="match status" value="1"/>
</dbReference>
<dbReference type="AlphaFoldDB" id="A0A1V6U199"/>
<dbReference type="SMART" id="SM00829">
    <property type="entry name" value="PKS_ER"/>
    <property type="match status" value="1"/>
</dbReference>
<comment type="pathway">
    <text evidence="8 11">Carbohydrate degradation; L-arabinose degradation via L-arabinitol; D-xylulose 5-phosphate from L-arabinose (fungal route): step 4/5.</text>
</comment>
<comment type="caution">
    <text evidence="13">The sequence shown here is derived from an EMBL/GenBank/DDBJ whole genome shotgun (WGS) entry which is preliminary data.</text>
</comment>
<dbReference type="FunFam" id="3.40.50.720:FF:000068">
    <property type="entry name" value="Sorbitol dehydrogenase"/>
    <property type="match status" value="1"/>
</dbReference>
<evidence type="ECO:0000256" key="5">
    <source>
        <dbReference type="ARBA" id="ARBA00023002"/>
    </source>
</evidence>
<evidence type="ECO:0000259" key="12">
    <source>
        <dbReference type="SMART" id="SM00829"/>
    </source>
</evidence>
<sequence>MAQKNLCCLLYGPGKARFEHRDVPTLSDPYDILVRIAYVGAHFWKHGGVVRMVSEEQPLVMGHEASGIVHSVGPAVTKVVPGDRVAIEPGFSCRRCKQCKAGRYNICPEMSFAADPPDNHGTLARLFRTPEDFVYQMPESLSPEEAVLLEPLSVAAHGARLAGITPGHTVLVQGSGTIGLLCAATAKAFGAKQVFISDINQTKLDFAQKYLECPTFLPNISSSRPEEEARRMKNVLNLGEGVDIVLECTGVESSLQTGIYASGPGGVVVQIGLGSPNLSVPIINMCEKETVLKTAWRYAPGDYEMGLALLNSGPVSVKPLISTIVPFEEATKAWEMTQRGEGIKNLIRGVAEEVGDAD</sequence>
<dbReference type="GO" id="GO:0008270">
    <property type="term" value="F:zinc ion binding"/>
    <property type="evidence" value="ECO:0007669"/>
    <property type="project" value="UniProtKB-UniRule"/>
</dbReference>
<dbReference type="GO" id="GO:0003939">
    <property type="term" value="F:L-iditol 2-dehydrogenase (NAD+) activity"/>
    <property type="evidence" value="ECO:0007669"/>
    <property type="project" value="TreeGrafter"/>
</dbReference>
<keyword evidence="3 10" id="KW-0479">Metal-binding</keyword>
<dbReference type="SUPFAM" id="SSF51735">
    <property type="entry name" value="NAD(P)-binding Rossmann-fold domains"/>
    <property type="match status" value="1"/>
</dbReference>
<feature type="domain" description="Enoyl reductase (ER)" evidence="12">
    <location>
        <begin position="12"/>
        <end position="347"/>
    </location>
</feature>
<keyword evidence="2 11" id="KW-0859">Xylose metabolism</keyword>
<dbReference type="Gene3D" id="3.40.50.720">
    <property type="entry name" value="NAD(P)-binding Rossmann-like Domain"/>
    <property type="match status" value="1"/>
</dbReference>
<dbReference type="OrthoDB" id="3941538at2759"/>
<dbReference type="Pfam" id="PF00107">
    <property type="entry name" value="ADH_zinc_N"/>
    <property type="match status" value="1"/>
</dbReference>
<dbReference type="InterPro" id="IPR011032">
    <property type="entry name" value="GroES-like_sf"/>
</dbReference>
<dbReference type="EMBL" id="MLKD01000001">
    <property type="protein sequence ID" value="OQE31869.1"/>
    <property type="molecule type" value="Genomic_DNA"/>
</dbReference>
<dbReference type="Proteomes" id="UP000191285">
    <property type="component" value="Unassembled WGS sequence"/>
</dbReference>
<dbReference type="UniPathway" id="UPA00146">
    <property type="reaction ID" value="UER00577"/>
</dbReference>
<gene>
    <name evidence="13" type="ORF">PENSTE_c001G05627</name>
</gene>
<dbReference type="InterPro" id="IPR045306">
    <property type="entry name" value="SDH-like"/>
</dbReference>
<evidence type="ECO:0000256" key="2">
    <source>
        <dbReference type="ARBA" id="ARBA00022629"/>
    </source>
</evidence>
<reference evidence="14" key="1">
    <citation type="journal article" date="2017" name="Nat. Microbiol.">
        <title>Global analysis of biosynthetic gene clusters reveals vast potential of secondary metabolite production in Penicillium species.</title>
        <authorList>
            <person name="Nielsen J.C."/>
            <person name="Grijseels S."/>
            <person name="Prigent S."/>
            <person name="Ji B."/>
            <person name="Dainat J."/>
            <person name="Nielsen K.F."/>
            <person name="Frisvad J.C."/>
            <person name="Workman M."/>
            <person name="Nielsen J."/>
        </authorList>
    </citation>
    <scope>NUCLEOTIDE SEQUENCE [LARGE SCALE GENOMIC DNA]</scope>
    <source>
        <strain evidence="14">IBT 24891</strain>
    </source>
</reference>
<dbReference type="GO" id="GO:0019569">
    <property type="term" value="P:L-arabinose catabolic process to D-xylulose 5-phosphate"/>
    <property type="evidence" value="ECO:0007669"/>
    <property type="project" value="UniProtKB-UniRule"/>
</dbReference>
<dbReference type="CDD" id="cd05285">
    <property type="entry name" value="sorbitol_DH"/>
    <property type="match status" value="1"/>
</dbReference>
<evidence type="ECO:0000256" key="3">
    <source>
        <dbReference type="ARBA" id="ARBA00022723"/>
    </source>
</evidence>
<keyword evidence="11" id="KW-0119">Carbohydrate metabolism</keyword>
<dbReference type="EC" id="1.1.1.9" evidence="9 11"/>
<keyword evidence="4 10" id="KW-0862">Zinc</keyword>
<dbReference type="PANTHER" id="PTHR43161:SF9">
    <property type="entry name" value="SORBITOL DEHYDROGENASE"/>
    <property type="match status" value="1"/>
</dbReference>
<evidence type="ECO:0000256" key="1">
    <source>
        <dbReference type="ARBA" id="ARBA00008072"/>
    </source>
</evidence>
<keyword evidence="5 11" id="KW-0560">Oxidoreductase</keyword>
<evidence type="ECO:0000256" key="7">
    <source>
        <dbReference type="ARBA" id="ARBA00024843"/>
    </source>
</evidence>
<dbReference type="InterPro" id="IPR002328">
    <property type="entry name" value="ADH_Zn_CS"/>
</dbReference>
<keyword evidence="6 11" id="KW-0520">NAD</keyword>
<comment type="function">
    <text evidence="7 11">Xylitol dehydrogenase which catalyzes the conversion of xylitol to D-xylulose. Xylose is a major component of hemicelluloses such as xylan. Most fungi utilize D-xylose via three enzymatic reactions, xylose reductase (XR), xylitol dehydrogenase (XDH), and xylulokinase, to form xylulose 5-phosphate, which enters pentose phosphate pathway.</text>
</comment>
<organism evidence="13 14">
    <name type="scientific">Penicillium steckii</name>
    <dbReference type="NCBI Taxonomy" id="303698"/>
    <lineage>
        <taxon>Eukaryota</taxon>
        <taxon>Fungi</taxon>
        <taxon>Dikarya</taxon>
        <taxon>Ascomycota</taxon>
        <taxon>Pezizomycotina</taxon>
        <taxon>Eurotiomycetes</taxon>
        <taxon>Eurotiomycetidae</taxon>
        <taxon>Eurotiales</taxon>
        <taxon>Aspergillaceae</taxon>
        <taxon>Penicillium</taxon>
    </lineage>
</organism>
<evidence type="ECO:0000313" key="14">
    <source>
        <dbReference type="Proteomes" id="UP000191285"/>
    </source>
</evidence>
<dbReference type="PANTHER" id="PTHR43161">
    <property type="entry name" value="SORBITOL DEHYDROGENASE"/>
    <property type="match status" value="1"/>
</dbReference>
<name>A0A1V6U199_9EURO</name>
<evidence type="ECO:0000256" key="8">
    <source>
        <dbReference type="ARBA" id="ARBA00025713"/>
    </source>
</evidence>
<protein>
    <recommendedName>
        <fullName evidence="9 11">D-xylulose reductase</fullName>
        <ecNumber evidence="9 11">1.1.1.9</ecNumber>
    </recommendedName>
    <alternativeName>
        <fullName evidence="11">Xylitol dehydrogenase</fullName>
    </alternativeName>
</protein>
<comment type="cofactor">
    <cofactor evidence="11">
        <name>Zn(2+)</name>
        <dbReference type="ChEBI" id="CHEBI:29105"/>
    </cofactor>
    <text evidence="11">Binds 1 or 2 Zn(2+) ions per subunit.</text>
</comment>